<comment type="caution">
    <text evidence="1">The sequence shown here is derived from an EMBL/GenBank/DDBJ whole genome shotgun (WGS) entry which is preliminary data.</text>
</comment>
<evidence type="ECO:0000313" key="1">
    <source>
        <dbReference type="EMBL" id="KAF0743745.1"/>
    </source>
</evidence>
<organism evidence="1 2">
    <name type="scientific">Aphanomyces euteiches</name>
    <dbReference type="NCBI Taxonomy" id="100861"/>
    <lineage>
        <taxon>Eukaryota</taxon>
        <taxon>Sar</taxon>
        <taxon>Stramenopiles</taxon>
        <taxon>Oomycota</taxon>
        <taxon>Saprolegniomycetes</taxon>
        <taxon>Saprolegniales</taxon>
        <taxon>Verrucalvaceae</taxon>
        <taxon>Aphanomyces</taxon>
    </lineage>
</organism>
<dbReference type="Proteomes" id="UP000481153">
    <property type="component" value="Unassembled WGS sequence"/>
</dbReference>
<evidence type="ECO:0000313" key="2">
    <source>
        <dbReference type="Proteomes" id="UP000481153"/>
    </source>
</evidence>
<dbReference type="Pfam" id="PF12796">
    <property type="entry name" value="Ank_2"/>
    <property type="match status" value="1"/>
</dbReference>
<dbReference type="InterPro" id="IPR002110">
    <property type="entry name" value="Ankyrin_rpt"/>
</dbReference>
<dbReference type="PANTHER" id="PTHR46586">
    <property type="entry name" value="ANKYRIN REPEAT-CONTAINING PROTEIN"/>
    <property type="match status" value="1"/>
</dbReference>
<proteinExistence type="predicted"/>
<dbReference type="SUPFAM" id="SSF48403">
    <property type="entry name" value="Ankyrin repeat"/>
    <property type="match status" value="1"/>
</dbReference>
<reference evidence="1 2" key="1">
    <citation type="submission" date="2019-07" db="EMBL/GenBank/DDBJ databases">
        <title>Genomics analysis of Aphanomyces spp. identifies a new class of oomycete effector associated with host adaptation.</title>
        <authorList>
            <person name="Gaulin E."/>
        </authorList>
    </citation>
    <scope>NUCLEOTIDE SEQUENCE [LARGE SCALE GENOMIC DNA]</scope>
    <source>
        <strain evidence="1 2">ATCC 201684</strain>
    </source>
</reference>
<dbReference type="PANTHER" id="PTHR46586:SF3">
    <property type="entry name" value="ANKYRIN REPEAT-CONTAINING PROTEIN"/>
    <property type="match status" value="1"/>
</dbReference>
<dbReference type="AlphaFoldDB" id="A0A6G0XSY4"/>
<name>A0A6G0XSY4_9STRA</name>
<sequence length="183" mass="20295">MRGKTAREWTDAYAILKMGHWPLLHQATITPATMDAAAADGRMDLVTWLQQNHAHVGCTTDAMDFAAAGGHLEIVKFLHRHRTEGCTENAITLAAAGGYLDVVEYLYNSTPSTIDMTSAIRQAMEYNHKDIAEWLEKQPVRRPPLVDCIFGEDDQDIMVGVDITLMDKVVGFFLGMALFVAAR</sequence>
<protein>
    <submittedName>
        <fullName evidence="1">Uncharacterized protein</fullName>
    </submittedName>
</protein>
<dbReference type="VEuPathDB" id="FungiDB:AeMF1_013076"/>
<accession>A0A6G0XSY4</accession>
<dbReference type="InterPro" id="IPR036770">
    <property type="entry name" value="Ankyrin_rpt-contain_sf"/>
</dbReference>
<keyword evidence="2" id="KW-1185">Reference proteome</keyword>
<dbReference type="EMBL" id="VJMJ01000012">
    <property type="protein sequence ID" value="KAF0743745.1"/>
    <property type="molecule type" value="Genomic_DNA"/>
</dbReference>
<dbReference type="InterPro" id="IPR052050">
    <property type="entry name" value="SecEffector_AnkRepeat"/>
</dbReference>
<dbReference type="Gene3D" id="1.25.40.20">
    <property type="entry name" value="Ankyrin repeat-containing domain"/>
    <property type="match status" value="1"/>
</dbReference>
<gene>
    <name evidence="1" type="ORF">Ae201684_001399</name>
</gene>